<reference evidence="6 7" key="1">
    <citation type="submission" date="2016-11" db="EMBL/GenBank/DDBJ databases">
        <title>The macronuclear genome of Stentor coeruleus: a giant cell with tiny introns.</title>
        <authorList>
            <person name="Slabodnick M."/>
            <person name="Ruby J.G."/>
            <person name="Reiff S.B."/>
            <person name="Swart E.C."/>
            <person name="Gosai S."/>
            <person name="Prabakaran S."/>
            <person name="Witkowska E."/>
            <person name="Larue G.E."/>
            <person name="Fisher S."/>
            <person name="Freeman R.M."/>
            <person name="Gunawardena J."/>
            <person name="Chu W."/>
            <person name="Stover N.A."/>
            <person name="Gregory B.D."/>
            <person name="Nowacki M."/>
            <person name="Derisi J."/>
            <person name="Roy S.W."/>
            <person name="Marshall W.F."/>
            <person name="Sood P."/>
        </authorList>
    </citation>
    <scope>NUCLEOTIDE SEQUENCE [LARGE SCALE GENOMIC DNA]</scope>
    <source>
        <strain evidence="6">WM001</strain>
    </source>
</reference>
<feature type="domain" description="ALMS motif" evidence="5">
    <location>
        <begin position="165"/>
        <end position="257"/>
    </location>
</feature>
<evidence type="ECO:0000256" key="4">
    <source>
        <dbReference type="SAM" id="MobiDB-lite"/>
    </source>
</evidence>
<comment type="subcellular location">
    <subcellularLocation>
        <location evidence="1">Cytoplasm</location>
        <location evidence="1">Cytoskeleton</location>
        <location evidence="1">Microtubule organizing center</location>
        <location evidence="1">Centrosome</location>
    </subcellularLocation>
</comment>
<dbReference type="InterPro" id="IPR029299">
    <property type="entry name" value="ALMS_motif"/>
</dbReference>
<dbReference type="AlphaFoldDB" id="A0A1R2BFH1"/>
<evidence type="ECO:0000313" key="6">
    <source>
        <dbReference type="EMBL" id="OMJ75501.1"/>
    </source>
</evidence>
<comment type="caution">
    <text evidence="6">The sequence shown here is derived from an EMBL/GenBank/DDBJ whole genome shotgun (WGS) entry which is preliminary data.</text>
</comment>
<keyword evidence="2" id="KW-0963">Cytoplasm</keyword>
<evidence type="ECO:0000256" key="1">
    <source>
        <dbReference type="ARBA" id="ARBA00004300"/>
    </source>
</evidence>
<keyword evidence="3" id="KW-0206">Cytoskeleton</keyword>
<dbReference type="Proteomes" id="UP000187209">
    <property type="component" value="Unassembled WGS sequence"/>
</dbReference>
<dbReference type="EMBL" id="MPUH01000687">
    <property type="protein sequence ID" value="OMJ75501.1"/>
    <property type="molecule type" value="Genomic_DNA"/>
</dbReference>
<name>A0A1R2BFH1_9CILI</name>
<accession>A0A1R2BFH1</accession>
<dbReference type="GO" id="GO:0005813">
    <property type="term" value="C:centrosome"/>
    <property type="evidence" value="ECO:0007669"/>
    <property type="project" value="UniProtKB-SubCell"/>
</dbReference>
<evidence type="ECO:0000256" key="2">
    <source>
        <dbReference type="ARBA" id="ARBA00022490"/>
    </source>
</evidence>
<proteinExistence type="predicted"/>
<protein>
    <recommendedName>
        <fullName evidence="5">ALMS motif domain-containing protein</fullName>
    </recommendedName>
</protein>
<evidence type="ECO:0000256" key="3">
    <source>
        <dbReference type="ARBA" id="ARBA00023212"/>
    </source>
</evidence>
<feature type="compositionally biased region" description="Polar residues" evidence="4">
    <location>
        <begin position="12"/>
        <end position="31"/>
    </location>
</feature>
<evidence type="ECO:0000259" key="5">
    <source>
        <dbReference type="Pfam" id="PF15309"/>
    </source>
</evidence>
<dbReference type="Pfam" id="PF15309">
    <property type="entry name" value="ALMS_motif"/>
    <property type="match status" value="1"/>
</dbReference>
<keyword evidence="7" id="KW-1185">Reference proteome</keyword>
<feature type="region of interest" description="Disordered" evidence="4">
    <location>
        <begin position="1"/>
        <end position="31"/>
    </location>
</feature>
<organism evidence="6 7">
    <name type="scientific">Stentor coeruleus</name>
    <dbReference type="NCBI Taxonomy" id="5963"/>
    <lineage>
        <taxon>Eukaryota</taxon>
        <taxon>Sar</taxon>
        <taxon>Alveolata</taxon>
        <taxon>Ciliophora</taxon>
        <taxon>Postciliodesmatophora</taxon>
        <taxon>Heterotrichea</taxon>
        <taxon>Heterotrichida</taxon>
        <taxon>Stentoridae</taxon>
        <taxon>Stentor</taxon>
    </lineage>
</organism>
<sequence>METAGFLKRPPRNSNLASKDSQRKTLSPTLNKTRFSSEISDLIEKEHAKLQQELNKLTSLRQKTNFSPIVRTEVSSNDSSDIEEFVFVPFSPKSKLNLKINSTVHKENAVPSKEMHKNLTKNESSSSGELLLSTYEDSILYSPPHCISPTYCRGNFSKNTPKSFFKQQSSNVFSTSYQESSAGSLSSNKSQLIDRLSYGKKEKISRKEMRERNERLYKNLPEVKERMLKEQRDNERKINAMYAKGLQEKLKKDIKARISRQKK</sequence>
<evidence type="ECO:0000313" key="7">
    <source>
        <dbReference type="Proteomes" id="UP000187209"/>
    </source>
</evidence>
<gene>
    <name evidence="6" type="ORF">SteCoe_25350</name>
</gene>